<comment type="caution">
    <text evidence="1">The sequence shown here is derived from an EMBL/GenBank/DDBJ whole genome shotgun (WGS) entry which is preliminary data.</text>
</comment>
<evidence type="ECO:0000313" key="1">
    <source>
        <dbReference type="EMBL" id="PJA46938.1"/>
    </source>
</evidence>
<organism evidence="1 2">
    <name type="scientific">Candidatus Uhrbacteria bacterium CG_4_9_14_3_um_filter_41_35</name>
    <dbReference type="NCBI Taxonomy" id="1975034"/>
    <lineage>
        <taxon>Bacteria</taxon>
        <taxon>Candidatus Uhriibacteriota</taxon>
    </lineage>
</organism>
<evidence type="ECO:0000313" key="2">
    <source>
        <dbReference type="Proteomes" id="UP000231263"/>
    </source>
</evidence>
<protein>
    <submittedName>
        <fullName evidence="1">Uncharacterized protein</fullName>
    </submittedName>
</protein>
<sequence>MQFQSLVFFPCGGMVLMNDEHGSPIGCVFSSKDGAKIILGACTADTDLAEAQTALEEDFVEINAESEVQILDAPESSAVNELLIEAYEMSTLREFNLDALPPGRFHMFELRVVGDFSFAILGWRNLRGDFYLSVIYSIDQIRILLRGLDFVTDDERKLVIGTLKRIGFASKSRRLRLLAKSQIFGYMCFAQLLKTSAKAEQKRIEDTLNKDAGPNPLFVASIIIPGISE</sequence>
<accession>A0A2M7XGD7</accession>
<dbReference type="AlphaFoldDB" id="A0A2M7XGD7"/>
<dbReference type="EMBL" id="PFWT01000006">
    <property type="protein sequence ID" value="PJA46938.1"/>
    <property type="molecule type" value="Genomic_DNA"/>
</dbReference>
<reference evidence="2" key="1">
    <citation type="submission" date="2017-09" db="EMBL/GenBank/DDBJ databases">
        <title>Depth-based differentiation of microbial function through sediment-hosted aquifers and enrichment of novel symbionts in the deep terrestrial subsurface.</title>
        <authorList>
            <person name="Probst A.J."/>
            <person name="Ladd B."/>
            <person name="Jarett J.K."/>
            <person name="Geller-Mcgrath D.E."/>
            <person name="Sieber C.M.K."/>
            <person name="Emerson J.B."/>
            <person name="Anantharaman K."/>
            <person name="Thomas B.C."/>
            <person name="Malmstrom R."/>
            <person name="Stieglmeier M."/>
            <person name="Klingl A."/>
            <person name="Woyke T."/>
            <person name="Ryan C.M."/>
            <person name="Banfield J.F."/>
        </authorList>
    </citation>
    <scope>NUCLEOTIDE SEQUENCE [LARGE SCALE GENOMIC DNA]</scope>
</reference>
<dbReference type="Proteomes" id="UP000231263">
    <property type="component" value="Unassembled WGS sequence"/>
</dbReference>
<name>A0A2M7XGD7_9BACT</name>
<proteinExistence type="predicted"/>
<gene>
    <name evidence="1" type="ORF">CO173_00940</name>
</gene>